<dbReference type="SUPFAM" id="SSF48239">
    <property type="entry name" value="Terpenoid cyclases/Protein prenyltransferases"/>
    <property type="match status" value="2"/>
</dbReference>
<dbReference type="InterPro" id="IPR018333">
    <property type="entry name" value="Squalene_cyclase"/>
</dbReference>
<dbReference type="GO" id="GO:0016104">
    <property type="term" value="P:triterpenoid biosynthetic process"/>
    <property type="evidence" value="ECO:0007669"/>
    <property type="project" value="InterPro"/>
</dbReference>
<comment type="similarity">
    <text evidence="2">Belongs to the terpene cyclase/mutase family.</text>
</comment>
<keyword evidence="6" id="KW-0456">Lyase</keyword>
<evidence type="ECO:0000259" key="4">
    <source>
        <dbReference type="Pfam" id="PF13243"/>
    </source>
</evidence>
<feature type="domain" description="Squalene cyclase N-terminal" evidence="5">
    <location>
        <begin position="13"/>
        <end position="183"/>
    </location>
</feature>
<proteinExistence type="inferred from homology"/>
<protein>
    <submittedName>
        <fullName evidence="6">Sporulenol synthase</fullName>
        <ecNumber evidence="6">4.2.1.137</ecNumber>
    </submittedName>
</protein>
<dbReference type="UniPathway" id="UPA00337"/>
<evidence type="ECO:0000256" key="3">
    <source>
        <dbReference type="ARBA" id="ARBA00022737"/>
    </source>
</evidence>
<dbReference type="InterPro" id="IPR032697">
    <property type="entry name" value="SQ_cyclase_N"/>
</dbReference>
<dbReference type="GO" id="GO:0005811">
    <property type="term" value="C:lipid droplet"/>
    <property type="evidence" value="ECO:0007669"/>
    <property type="project" value="InterPro"/>
</dbReference>
<dbReference type="GO" id="GO:0016829">
    <property type="term" value="F:lyase activity"/>
    <property type="evidence" value="ECO:0007669"/>
    <property type="project" value="UniProtKB-KW"/>
</dbReference>
<evidence type="ECO:0000256" key="1">
    <source>
        <dbReference type="ARBA" id="ARBA00004999"/>
    </source>
</evidence>
<reference evidence="6 7" key="1">
    <citation type="submission" date="2019-02" db="EMBL/GenBank/DDBJ databases">
        <title>Deep-cultivation of Planctomycetes and their phenomic and genomic characterization uncovers novel biology.</title>
        <authorList>
            <person name="Wiegand S."/>
            <person name="Jogler M."/>
            <person name="Boedeker C."/>
            <person name="Pinto D."/>
            <person name="Vollmers J."/>
            <person name="Rivas-Marin E."/>
            <person name="Kohn T."/>
            <person name="Peeters S.H."/>
            <person name="Heuer A."/>
            <person name="Rast P."/>
            <person name="Oberbeckmann S."/>
            <person name="Bunk B."/>
            <person name="Jeske O."/>
            <person name="Meyerdierks A."/>
            <person name="Storesund J.E."/>
            <person name="Kallscheuer N."/>
            <person name="Luecker S."/>
            <person name="Lage O.M."/>
            <person name="Pohl T."/>
            <person name="Merkel B.J."/>
            <person name="Hornburger P."/>
            <person name="Mueller R.-W."/>
            <person name="Bruemmer F."/>
            <person name="Labrenz M."/>
            <person name="Spormann A.M."/>
            <person name="Op den Camp H."/>
            <person name="Overmann J."/>
            <person name="Amann R."/>
            <person name="Jetten M.S.M."/>
            <person name="Mascher T."/>
            <person name="Medema M.H."/>
            <person name="Devos D.P."/>
            <person name="Kaster A.-K."/>
            <person name="Ovreas L."/>
            <person name="Rohde M."/>
            <person name="Galperin M.Y."/>
            <person name="Jogler C."/>
        </authorList>
    </citation>
    <scope>NUCLEOTIDE SEQUENCE [LARGE SCALE GENOMIC DNA]</scope>
    <source>
        <strain evidence="6 7">ETA_A1</strain>
    </source>
</reference>
<dbReference type="EMBL" id="CP036273">
    <property type="protein sequence ID" value="QDU18749.1"/>
    <property type="molecule type" value="Genomic_DNA"/>
</dbReference>
<dbReference type="PANTHER" id="PTHR11764:SF20">
    <property type="entry name" value="LANOSTEROL SYNTHASE"/>
    <property type="match status" value="1"/>
</dbReference>
<dbReference type="AlphaFoldDB" id="A0A517XMK4"/>
<gene>
    <name evidence="6" type="primary">sqhC</name>
    <name evidence="6" type="ORF">ETAA1_06450</name>
</gene>
<dbReference type="EC" id="4.2.1.137" evidence="6"/>
<dbReference type="OrthoDB" id="9758578at2"/>
<sequence>MTDPARLRAAYAAARDALLAERVPAGHWVGELSTSALSTATAVMALHLADAPAHRALVAGGVRWLADHQNPDGGWGDTTKSFSNISTTMLCRAALALVAADLPDTLRRVEAYLTAHAGTTPAERAEAIRRRYGTDRTFSVPILMACALAGLVPWAEVPRLPFELACLPQSWYRFARLPVVSYALPALVAIGQCVHANRRSWNPLRNVVRWLARGRSLAVLRRIQPSSGGYLEATPLTSFVVMALMGTASGRRQPAVSSVVTEGVRFLVSSVRPDGSWPIDTNLATWVTTLSVNALAAADDLDALDSRDAIYNWLLNQQYTERHPYTGADPGGWAWTDLPGGVPDCDDTPGAVLAVKHLTGQVTAEMRSGVRWMLGVWNSDWGFPTFCRGWGKLPFDRSGSDLTAHAIRAIAAIRPPSPPYEKRECMALACGVHYLSDHQGTDGSWLPLWFGNQHAPDDINPVYGTARVLAAYRDLGRADAPECQRGVTYLRSVQNADGGWGGAAGCPSSVEETAVAVEVLVDLEPDAEAVGRGLAWLVDAVETGRFREASPIGFYFAKLWYFEKLYPLIFTVAALGLAARRLSSR</sequence>
<evidence type="ECO:0000256" key="2">
    <source>
        <dbReference type="ARBA" id="ARBA00009755"/>
    </source>
</evidence>
<dbReference type="InterPro" id="IPR008930">
    <property type="entry name" value="Terpenoid_cyclase/PrenylTrfase"/>
</dbReference>
<dbReference type="Pfam" id="PF13249">
    <property type="entry name" value="SQHop_cyclase_N"/>
    <property type="match status" value="1"/>
</dbReference>
<evidence type="ECO:0000313" key="6">
    <source>
        <dbReference type="EMBL" id="QDU18749.1"/>
    </source>
</evidence>
<organism evidence="6 7">
    <name type="scientific">Urbifossiella limnaea</name>
    <dbReference type="NCBI Taxonomy" id="2528023"/>
    <lineage>
        <taxon>Bacteria</taxon>
        <taxon>Pseudomonadati</taxon>
        <taxon>Planctomycetota</taxon>
        <taxon>Planctomycetia</taxon>
        <taxon>Gemmatales</taxon>
        <taxon>Gemmataceae</taxon>
        <taxon>Urbifossiella</taxon>
    </lineage>
</organism>
<evidence type="ECO:0000259" key="5">
    <source>
        <dbReference type="Pfam" id="PF13249"/>
    </source>
</evidence>
<keyword evidence="3" id="KW-0677">Repeat</keyword>
<evidence type="ECO:0000313" key="7">
    <source>
        <dbReference type="Proteomes" id="UP000319576"/>
    </source>
</evidence>
<dbReference type="InterPro" id="IPR032696">
    <property type="entry name" value="SQ_cyclase_C"/>
</dbReference>
<dbReference type="Pfam" id="PF13243">
    <property type="entry name" value="SQHop_cyclase_C"/>
    <property type="match status" value="1"/>
</dbReference>
<comment type="pathway">
    <text evidence="1">Secondary metabolite biosynthesis; hopanoid biosynthesis.</text>
</comment>
<keyword evidence="7" id="KW-1185">Reference proteome</keyword>
<dbReference type="RefSeq" id="WP_145234251.1">
    <property type="nucleotide sequence ID" value="NZ_CP036273.1"/>
</dbReference>
<dbReference type="GO" id="GO:0016866">
    <property type="term" value="F:intramolecular transferase activity"/>
    <property type="evidence" value="ECO:0007669"/>
    <property type="project" value="InterPro"/>
</dbReference>
<feature type="domain" description="Squalene cyclase C-terminal" evidence="4">
    <location>
        <begin position="285"/>
        <end position="577"/>
    </location>
</feature>
<dbReference type="Gene3D" id="1.50.10.20">
    <property type="match status" value="2"/>
</dbReference>
<dbReference type="PANTHER" id="PTHR11764">
    <property type="entry name" value="TERPENE CYCLASE/MUTASE FAMILY MEMBER"/>
    <property type="match status" value="1"/>
</dbReference>
<dbReference type="Proteomes" id="UP000319576">
    <property type="component" value="Chromosome"/>
</dbReference>
<name>A0A517XMK4_9BACT</name>
<dbReference type="KEGG" id="uli:ETAA1_06450"/>
<accession>A0A517XMK4</accession>